<accession>A0A5B7E1T7</accession>
<evidence type="ECO:0000313" key="3">
    <source>
        <dbReference type="Proteomes" id="UP000324222"/>
    </source>
</evidence>
<proteinExistence type="predicted"/>
<protein>
    <submittedName>
        <fullName evidence="2">Uncharacterized protein</fullName>
    </submittedName>
</protein>
<keyword evidence="3" id="KW-1185">Reference proteome</keyword>
<evidence type="ECO:0000256" key="1">
    <source>
        <dbReference type="SAM" id="MobiDB-lite"/>
    </source>
</evidence>
<dbReference type="Proteomes" id="UP000324222">
    <property type="component" value="Unassembled WGS sequence"/>
</dbReference>
<name>A0A5B7E1T7_PORTR</name>
<gene>
    <name evidence="2" type="ORF">E2C01_020555</name>
</gene>
<dbReference type="AlphaFoldDB" id="A0A5B7E1T7"/>
<sequence>MVKIRSLRKFKPGRYLTISCHPLSRQEKEREQRPESCKWFAYNNVSPPAEGKHITSPGDGAVEGNK</sequence>
<feature type="region of interest" description="Disordered" evidence="1">
    <location>
        <begin position="47"/>
        <end position="66"/>
    </location>
</feature>
<evidence type="ECO:0000313" key="2">
    <source>
        <dbReference type="EMBL" id="MPC27385.1"/>
    </source>
</evidence>
<dbReference type="EMBL" id="VSRR010001737">
    <property type="protein sequence ID" value="MPC27385.1"/>
    <property type="molecule type" value="Genomic_DNA"/>
</dbReference>
<comment type="caution">
    <text evidence="2">The sequence shown here is derived from an EMBL/GenBank/DDBJ whole genome shotgun (WGS) entry which is preliminary data.</text>
</comment>
<reference evidence="2 3" key="1">
    <citation type="submission" date="2019-05" db="EMBL/GenBank/DDBJ databases">
        <title>Another draft genome of Portunus trituberculatus and its Hox gene families provides insights of decapod evolution.</title>
        <authorList>
            <person name="Jeong J.-H."/>
            <person name="Song I."/>
            <person name="Kim S."/>
            <person name="Choi T."/>
            <person name="Kim D."/>
            <person name="Ryu S."/>
            <person name="Kim W."/>
        </authorList>
    </citation>
    <scope>NUCLEOTIDE SEQUENCE [LARGE SCALE GENOMIC DNA]</scope>
    <source>
        <tissue evidence="2">Muscle</tissue>
    </source>
</reference>
<organism evidence="2 3">
    <name type="scientific">Portunus trituberculatus</name>
    <name type="common">Swimming crab</name>
    <name type="synonym">Neptunus trituberculatus</name>
    <dbReference type="NCBI Taxonomy" id="210409"/>
    <lineage>
        <taxon>Eukaryota</taxon>
        <taxon>Metazoa</taxon>
        <taxon>Ecdysozoa</taxon>
        <taxon>Arthropoda</taxon>
        <taxon>Crustacea</taxon>
        <taxon>Multicrustacea</taxon>
        <taxon>Malacostraca</taxon>
        <taxon>Eumalacostraca</taxon>
        <taxon>Eucarida</taxon>
        <taxon>Decapoda</taxon>
        <taxon>Pleocyemata</taxon>
        <taxon>Brachyura</taxon>
        <taxon>Eubrachyura</taxon>
        <taxon>Portunoidea</taxon>
        <taxon>Portunidae</taxon>
        <taxon>Portuninae</taxon>
        <taxon>Portunus</taxon>
    </lineage>
</organism>